<evidence type="ECO:0000313" key="2">
    <source>
        <dbReference type="Proteomes" id="UP000241346"/>
    </source>
</evidence>
<dbReference type="Proteomes" id="UP000241346">
    <property type="component" value="Unassembled WGS sequence"/>
</dbReference>
<evidence type="ECO:0000313" key="1">
    <source>
        <dbReference type="EMBL" id="PSW14310.1"/>
    </source>
</evidence>
<accession>A0A2T3NH66</accession>
<comment type="caution">
    <text evidence="1">The sequence shown here is derived from an EMBL/GenBank/DDBJ whole genome shotgun (WGS) entry which is preliminary data.</text>
</comment>
<reference evidence="1 2" key="1">
    <citation type="submission" date="2018-03" db="EMBL/GenBank/DDBJ databases">
        <title>Whole genome sequencing of Histamine producing bacteria.</title>
        <authorList>
            <person name="Butler K."/>
        </authorList>
    </citation>
    <scope>NUCLEOTIDE SEQUENCE [LARGE SCALE GENOMIC DNA]</scope>
    <source>
        <strain evidence="1 2">DSM 19138</strain>
    </source>
</reference>
<gene>
    <name evidence="1" type="ORF">C9J01_07655</name>
</gene>
<dbReference type="AlphaFoldDB" id="A0A2T3NH66"/>
<sequence length="100" mass="11694">MLKKHNFRQRLSMHIMHRVFDLFSFESCYEFHYYPRSFLHFEALMFSQSLTAQLMRMVLLLALTLVGVHHCQPLLDSLAEHAMSGGCHQQNSNDHTLTGL</sequence>
<name>A0A2T3NH66_9GAMM</name>
<protein>
    <submittedName>
        <fullName evidence="1">Uncharacterized protein</fullName>
    </submittedName>
</protein>
<organism evidence="1 2">
    <name type="scientific">Photobacterium rosenbergii</name>
    <dbReference type="NCBI Taxonomy" id="294936"/>
    <lineage>
        <taxon>Bacteria</taxon>
        <taxon>Pseudomonadati</taxon>
        <taxon>Pseudomonadota</taxon>
        <taxon>Gammaproteobacteria</taxon>
        <taxon>Vibrionales</taxon>
        <taxon>Vibrionaceae</taxon>
        <taxon>Photobacterium</taxon>
    </lineage>
</organism>
<dbReference type="EMBL" id="PYMB01000002">
    <property type="protein sequence ID" value="PSW14310.1"/>
    <property type="molecule type" value="Genomic_DNA"/>
</dbReference>
<proteinExistence type="predicted"/>